<keyword evidence="9" id="KW-0735">Signal-anchor</keyword>
<accession>A0A8J6NJ28</accession>
<dbReference type="InterPro" id="IPR035518">
    <property type="entry name" value="DPG_synthase"/>
</dbReference>
<dbReference type="EC" id="2.4.1.117" evidence="4"/>
<keyword evidence="10" id="KW-1133">Transmembrane helix</keyword>
<keyword evidence="5" id="KW-0328">Glycosyltransferase</keyword>
<comment type="caution">
    <text evidence="14">The sequence shown here is derived from an EMBL/GenBank/DDBJ whole genome shotgun (WGS) entry which is preliminary data.</text>
</comment>
<reference evidence="14 15" key="1">
    <citation type="submission" date="2020-08" db="EMBL/GenBank/DDBJ databases">
        <title>Bridging the membrane lipid divide: bacteria of the FCB group superphylum have the potential to synthesize archaeal ether lipids.</title>
        <authorList>
            <person name="Villanueva L."/>
            <person name="Von Meijenfeldt F.A.B."/>
            <person name="Westbye A.B."/>
            <person name="Yadav S."/>
            <person name="Hopmans E.C."/>
            <person name="Dutilh B.E."/>
            <person name="Sinninghe Damste J.S."/>
        </authorList>
    </citation>
    <scope>NUCLEOTIDE SEQUENCE [LARGE SCALE GENOMIC DNA]</scope>
    <source>
        <strain evidence="14">NIOZ-UU36</strain>
    </source>
</reference>
<comment type="subcellular location">
    <subcellularLocation>
        <location evidence="1">Endoplasmic reticulum membrane</location>
        <topology evidence="1">Single-pass membrane protein</topology>
    </subcellularLocation>
</comment>
<dbReference type="PANTHER" id="PTHR10859">
    <property type="entry name" value="GLYCOSYL TRANSFERASE"/>
    <property type="match status" value="1"/>
</dbReference>
<dbReference type="Gene3D" id="3.90.550.10">
    <property type="entry name" value="Spore Coat Polysaccharide Biosynthesis Protein SpsA, Chain A"/>
    <property type="match status" value="1"/>
</dbReference>
<evidence type="ECO:0000256" key="9">
    <source>
        <dbReference type="ARBA" id="ARBA00022968"/>
    </source>
</evidence>
<keyword evidence="8" id="KW-0256">Endoplasmic reticulum</keyword>
<evidence type="ECO:0000259" key="13">
    <source>
        <dbReference type="Pfam" id="PF00535"/>
    </source>
</evidence>
<keyword evidence="7" id="KW-0812">Transmembrane</keyword>
<evidence type="ECO:0000256" key="5">
    <source>
        <dbReference type="ARBA" id="ARBA00022676"/>
    </source>
</evidence>
<feature type="domain" description="Glycosyltransferase 2-like" evidence="13">
    <location>
        <begin position="7"/>
        <end position="173"/>
    </location>
</feature>
<organism evidence="14 15">
    <name type="scientific">Candidatus Desulfolinea nitratireducens</name>
    <dbReference type="NCBI Taxonomy" id="2841698"/>
    <lineage>
        <taxon>Bacteria</taxon>
        <taxon>Bacillati</taxon>
        <taxon>Chloroflexota</taxon>
        <taxon>Anaerolineae</taxon>
        <taxon>Anaerolineales</taxon>
        <taxon>Anaerolineales incertae sedis</taxon>
        <taxon>Candidatus Desulfolinea</taxon>
    </lineage>
</organism>
<dbReference type="Pfam" id="PF00535">
    <property type="entry name" value="Glycos_transf_2"/>
    <property type="match status" value="1"/>
</dbReference>
<evidence type="ECO:0000256" key="11">
    <source>
        <dbReference type="ARBA" id="ARBA00023136"/>
    </source>
</evidence>
<proteinExistence type="inferred from homology"/>
<keyword evidence="11" id="KW-0472">Membrane</keyword>
<evidence type="ECO:0000256" key="12">
    <source>
        <dbReference type="ARBA" id="ARBA00045097"/>
    </source>
</evidence>
<evidence type="ECO:0000256" key="1">
    <source>
        <dbReference type="ARBA" id="ARBA00004389"/>
    </source>
</evidence>
<comment type="pathway">
    <text evidence="2">Protein modification; protein glycosylation.</text>
</comment>
<evidence type="ECO:0000313" key="14">
    <source>
        <dbReference type="EMBL" id="MBC8334759.1"/>
    </source>
</evidence>
<dbReference type="PANTHER" id="PTHR10859:SF91">
    <property type="entry name" value="DOLICHYL-PHOSPHATE BETA-GLUCOSYLTRANSFERASE"/>
    <property type="match status" value="1"/>
</dbReference>
<evidence type="ECO:0000256" key="6">
    <source>
        <dbReference type="ARBA" id="ARBA00022679"/>
    </source>
</evidence>
<comment type="similarity">
    <text evidence="3">Belongs to the glycosyltransferase 2 family.</text>
</comment>
<dbReference type="AlphaFoldDB" id="A0A8J6NJ28"/>
<evidence type="ECO:0000256" key="8">
    <source>
        <dbReference type="ARBA" id="ARBA00022824"/>
    </source>
</evidence>
<dbReference type="SUPFAM" id="SSF53448">
    <property type="entry name" value="Nucleotide-diphospho-sugar transferases"/>
    <property type="match status" value="1"/>
</dbReference>
<dbReference type="Proteomes" id="UP000614469">
    <property type="component" value="Unassembled WGS sequence"/>
</dbReference>
<dbReference type="CDD" id="cd04188">
    <property type="entry name" value="DPG_synthase"/>
    <property type="match status" value="1"/>
</dbReference>
<keyword evidence="6" id="KW-0808">Transferase</keyword>
<dbReference type="InterPro" id="IPR001173">
    <property type="entry name" value="Glyco_trans_2-like"/>
</dbReference>
<dbReference type="EMBL" id="JACNJN010000078">
    <property type="protein sequence ID" value="MBC8334759.1"/>
    <property type="molecule type" value="Genomic_DNA"/>
</dbReference>
<name>A0A8J6NJ28_9CHLR</name>
<evidence type="ECO:0000256" key="2">
    <source>
        <dbReference type="ARBA" id="ARBA00004922"/>
    </source>
</evidence>
<dbReference type="GO" id="GO:0006487">
    <property type="term" value="P:protein N-linked glycosylation"/>
    <property type="evidence" value="ECO:0007669"/>
    <property type="project" value="TreeGrafter"/>
</dbReference>
<evidence type="ECO:0000256" key="3">
    <source>
        <dbReference type="ARBA" id="ARBA00006739"/>
    </source>
</evidence>
<protein>
    <recommendedName>
        <fullName evidence="4">dolichyl-phosphate beta-glucosyltransferase</fullName>
        <ecNumber evidence="4">2.4.1.117</ecNumber>
    </recommendedName>
</protein>
<sequence>MTSPFLSIIIPAYNEEKRLLDTLKQVFTFLESEDYPSEVIVVENGSSDETYALAQKLTKEYANLRVLQNKKAGKGLAVQRGMLEAKGQYRVFCDADLSMPIEEVRHFIPPNLNSDIVIASREVKGAIRYDEPGYRHFTGRIYNLLIRLLALPKLHDTQCGFKGFRAEIAEDIFQYQSIDGWAFDIEILFIANLRAYKIVELPIPWYYKNESKINVLRDSFRMFLDLIQIRKNARQGLYDQKKV</sequence>
<dbReference type="InterPro" id="IPR029044">
    <property type="entry name" value="Nucleotide-diphossugar_trans"/>
</dbReference>
<gene>
    <name evidence="14" type="ORF">H8E29_05805</name>
</gene>
<evidence type="ECO:0000256" key="4">
    <source>
        <dbReference type="ARBA" id="ARBA00012583"/>
    </source>
</evidence>
<evidence type="ECO:0000256" key="7">
    <source>
        <dbReference type="ARBA" id="ARBA00022692"/>
    </source>
</evidence>
<evidence type="ECO:0000313" key="15">
    <source>
        <dbReference type="Proteomes" id="UP000614469"/>
    </source>
</evidence>
<comment type="catalytic activity">
    <reaction evidence="12">
        <text>a di-trans,poly-cis-dolichyl phosphate + UDP-alpha-D-glucose = a di-trans,poly-cis-dolichyl beta-D-glucosyl phosphate + UDP</text>
        <dbReference type="Rhea" id="RHEA:15401"/>
        <dbReference type="Rhea" id="RHEA-COMP:19498"/>
        <dbReference type="Rhea" id="RHEA-COMP:19502"/>
        <dbReference type="ChEBI" id="CHEBI:57525"/>
        <dbReference type="ChEBI" id="CHEBI:57683"/>
        <dbReference type="ChEBI" id="CHEBI:58223"/>
        <dbReference type="ChEBI" id="CHEBI:58885"/>
        <dbReference type="EC" id="2.4.1.117"/>
    </reaction>
    <physiologicalReaction direction="left-to-right" evidence="12">
        <dbReference type="Rhea" id="RHEA:15402"/>
    </physiologicalReaction>
</comment>
<evidence type="ECO:0000256" key="10">
    <source>
        <dbReference type="ARBA" id="ARBA00022989"/>
    </source>
</evidence>
<dbReference type="GO" id="GO:0004581">
    <property type="term" value="F:dolichyl-phosphate beta-glucosyltransferase activity"/>
    <property type="evidence" value="ECO:0007669"/>
    <property type="project" value="UniProtKB-EC"/>
</dbReference>